<comment type="caution">
    <text evidence="8">The sequence shown here is derived from an EMBL/GenBank/DDBJ whole genome shotgun (WGS) entry which is preliminary data.</text>
</comment>
<dbReference type="EC" id="1.2.1.41" evidence="7"/>
<dbReference type="EMBL" id="JTHE03000116">
    <property type="protein sequence ID" value="MCM1985169.1"/>
    <property type="molecule type" value="Genomic_DNA"/>
</dbReference>
<evidence type="ECO:0000313" key="8">
    <source>
        <dbReference type="EMBL" id="MCM1985169.1"/>
    </source>
</evidence>
<keyword evidence="3 7" id="KW-0641">Proline biosynthesis</keyword>
<keyword evidence="5 7" id="KW-0560">Oxidoreductase</keyword>
<organism evidence="8 9">
    <name type="scientific">Lyngbya confervoides BDU141951</name>
    <dbReference type="NCBI Taxonomy" id="1574623"/>
    <lineage>
        <taxon>Bacteria</taxon>
        <taxon>Bacillati</taxon>
        <taxon>Cyanobacteriota</taxon>
        <taxon>Cyanophyceae</taxon>
        <taxon>Oscillatoriophycideae</taxon>
        <taxon>Oscillatoriales</taxon>
        <taxon>Microcoleaceae</taxon>
        <taxon>Lyngbya</taxon>
    </lineage>
</organism>
<dbReference type="InterPro" id="IPR016161">
    <property type="entry name" value="Ald_DH/histidinol_DH"/>
</dbReference>
<dbReference type="InterPro" id="IPR016163">
    <property type="entry name" value="Ald_DH_C"/>
</dbReference>
<dbReference type="HAMAP" id="MF_00412">
    <property type="entry name" value="ProA"/>
    <property type="match status" value="1"/>
</dbReference>
<sequence>MESSSTSLDEKALLQRVGEAAIELQRLPLSVRERGIAVLTQTFQAEMNQVLEANTLDLETSRDLGVPGILLNWLKLTPDRLQQVIPLLNRLLSSPTPKLSSGYGLTQASTLVHRLPIGVIALIYEALPELALILAAMCIKTGNGLLLRGGAETSHSNAAIASLIQRSLTQAKLPADAIIALAADPNHPLDNLLAHPESLDLVIPYGRTSLVDRVVKLSQVPVVQTCIGNCYLFWSHTGSVDSVESVILTSHRGHPEAVNAVEKILIPSNLQRPLLTLLWDNLEEKGFEIQLDQELCDEFPEFRPFDPKSWGKPSFQKVLAFKLVADLPQAITWINTHSSGHADCIVTDSYKETQQFLQGVKSSTVFVNQSPEFSRLHSSPSGTVAFCMGKFGGARHGVIDLNSLLMEQHVFQGEALVSR</sequence>
<name>A0ABD4T9H6_9CYAN</name>
<evidence type="ECO:0000256" key="2">
    <source>
        <dbReference type="ARBA" id="ARBA00022605"/>
    </source>
</evidence>
<comment type="similarity">
    <text evidence="7">Belongs to the gamma-glutamyl phosphate reductase family.</text>
</comment>
<keyword evidence="9" id="KW-1185">Reference proteome</keyword>
<evidence type="ECO:0000256" key="7">
    <source>
        <dbReference type="HAMAP-Rule" id="MF_00412"/>
    </source>
</evidence>
<dbReference type="AlphaFoldDB" id="A0ABD4T9H6"/>
<dbReference type="PIRSF" id="PIRSF000151">
    <property type="entry name" value="GPR"/>
    <property type="match status" value="1"/>
</dbReference>
<evidence type="ECO:0000256" key="3">
    <source>
        <dbReference type="ARBA" id="ARBA00022650"/>
    </source>
</evidence>
<keyword evidence="2 7" id="KW-0028">Amino-acid biosynthesis</keyword>
<dbReference type="PANTHER" id="PTHR11063:SF8">
    <property type="entry name" value="DELTA-1-PYRROLINE-5-CARBOXYLATE SYNTHASE"/>
    <property type="match status" value="1"/>
</dbReference>
<dbReference type="InterPro" id="IPR016162">
    <property type="entry name" value="Ald_DH_N"/>
</dbReference>
<evidence type="ECO:0000256" key="1">
    <source>
        <dbReference type="ARBA" id="ARBA00004985"/>
    </source>
</evidence>
<dbReference type="Gene3D" id="3.40.605.10">
    <property type="entry name" value="Aldehyde Dehydrogenase, Chain A, domain 1"/>
    <property type="match status" value="1"/>
</dbReference>
<dbReference type="GO" id="GO:0004350">
    <property type="term" value="F:glutamate-5-semialdehyde dehydrogenase activity"/>
    <property type="evidence" value="ECO:0007669"/>
    <property type="project" value="UniProtKB-UniRule"/>
</dbReference>
<comment type="catalytic activity">
    <reaction evidence="6 7">
        <text>L-glutamate 5-semialdehyde + phosphate + NADP(+) = L-glutamyl 5-phosphate + NADPH + H(+)</text>
        <dbReference type="Rhea" id="RHEA:19541"/>
        <dbReference type="ChEBI" id="CHEBI:15378"/>
        <dbReference type="ChEBI" id="CHEBI:43474"/>
        <dbReference type="ChEBI" id="CHEBI:57783"/>
        <dbReference type="ChEBI" id="CHEBI:58066"/>
        <dbReference type="ChEBI" id="CHEBI:58274"/>
        <dbReference type="ChEBI" id="CHEBI:58349"/>
        <dbReference type="EC" id="1.2.1.41"/>
    </reaction>
</comment>
<keyword evidence="7" id="KW-0963">Cytoplasm</keyword>
<dbReference type="GO" id="GO:0005737">
    <property type="term" value="C:cytoplasm"/>
    <property type="evidence" value="ECO:0007669"/>
    <property type="project" value="UniProtKB-SubCell"/>
</dbReference>
<evidence type="ECO:0000256" key="5">
    <source>
        <dbReference type="ARBA" id="ARBA00023002"/>
    </source>
</evidence>
<accession>A0ABD4T9H6</accession>
<keyword evidence="4 7" id="KW-0521">NADP</keyword>
<dbReference type="PANTHER" id="PTHR11063">
    <property type="entry name" value="GLUTAMATE SEMIALDEHYDE DEHYDROGENASE"/>
    <property type="match status" value="1"/>
</dbReference>
<gene>
    <name evidence="7" type="primary">proA</name>
    <name evidence="8" type="ORF">QQ91_0020335</name>
</gene>
<dbReference type="InterPro" id="IPR012134">
    <property type="entry name" value="Glu-5-SA_DH"/>
</dbReference>
<proteinExistence type="inferred from homology"/>
<evidence type="ECO:0000256" key="4">
    <source>
        <dbReference type="ARBA" id="ARBA00022857"/>
    </source>
</evidence>
<protein>
    <recommendedName>
        <fullName evidence="7">Gamma-glutamyl phosphate reductase</fullName>
        <shortName evidence="7">GPR</shortName>
        <ecNumber evidence="7">1.2.1.41</ecNumber>
    </recommendedName>
    <alternativeName>
        <fullName evidence="7">Glutamate-5-semialdehyde dehydrogenase</fullName>
    </alternativeName>
    <alternativeName>
        <fullName evidence="7">Glutamyl-gamma-semialdehyde dehydrogenase</fullName>
        <shortName evidence="7">GSA dehydrogenase</shortName>
    </alternativeName>
</protein>
<evidence type="ECO:0000313" key="9">
    <source>
        <dbReference type="Proteomes" id="UP000031561"/>
    </source>
</evidence>
<dbReference type="InterPro" id="IPR000965">
    <property type="entry name" value="GPR_dom"/>
</dbReference>
<comment type="pathway">
    <text evidence="1 7">Amino-acid biosynthesis; L-proline biosynthesis; L-glutamate 5-semialdehyde from L-glutamate: step 2/2.</text>
</comment>
<dbReference type="SUPFAM" id="SSF53720">
    <property type="entry name" value="ALDH-like"/>
    <property type="match status" value="1"/>
</dbReference>
<dbReference type="RefSeq" id="WP_166277887.1">
    <property type="nucleotide sequence ID" value="NZ_JTHE03000116.1"/>
</dbReference>
<dbReference type="Proteomes" id="UP000031561">
    <property type="component" value="Unassembled WGS sequence"/>
</dbReference>
<evidence type="ECO:0000256" key="6">
    <source>
        <dbReference type="ARBA" id="ARBA00049024"/>
    </source>
</evidence>
<reference evidence="8 9" key="1">
    <citation type="journal article" date="2015" name="Genome Announc.">
        <title>Draft Genome Sequence of Filamentous Marine Cyanobacterium Lyngbya confervoides Strain BDU141951.</title>
        <authorList>
            <person name="Chandrababunaidu M.M."/>
            <person name="Sen D."/>
            <person name="Tripathy S."/>
        </authorList>
    </citation>
    <scope>NUCLEOTIDE SEQUENCE [LARGE SCALE GENOMIC DNA]</scope>
    <source>
        <strain evidence="8 9">BDU141951</strain>
    </source>
</reference>
<dbReference type="GO" id="GO:0055129">
    <property type="term" value="P:L-proline biosynthetic process"/>
    <property type="evidence" value="ECO:0007669"/>
    <property type="project" value="UniProtKB-UniRule"/>
</dbReference>
<comment type="function">
    <text evidence="7">Catalyzes the NADPH-dependent reduction of L-glutamate 5-phosphate into L-glutamate 5-semialdehyde and phosphate. The product spontaneously undergoes cyclization to form 1-pyrroline-5-carboxylate.</text>
</comment>
<dbReference type="Gene3D" id="3.40.309.10">
    <property type="entry name" value="Aldehyde Dehydrogenase, Chain A, domain 2"/>
    <property type="match status" value="1"/>
</dbReference>
<comment type="subcellular location">
    <subcellularLocation>
        <location evidence="7">Cytoplasm</location>
    </subcellularLocation>
</comment>